<organism evidence="4">
    <name type="scientific">Phaeomonas parva</name>
    <dbReference type="NCBI Taxonomy" id="124430"/>
    <lineage>
        <taxon>Eukaryota</taxon>
        <taxon>Sar</taxon>
        <taxon>Stramenopiles</taxon>
        <taxon>Ochrophyta</taxon>
        <taxon>Pinguiophyceae</taxon>
        <taxon>Pinguiochrysidales</taxon>
        <taxon>Pinguiochrysidaceae</taxon>
        <taxon>Phaeomonas</taxon>
    </lineage>
</organism>
<dbReference type="InterPro" id="IPR001212">
    <property type="entry name" value="Somatomedin_B_dom"/>
</dbReference>
<evidence type="ECO:0000256" key="2">
    <source>
        <dbReference type="SAM" id="SignalP"/>
    </source>
</evidence>
<dbReference type="PROSITE" id="PS50958">
    <property type="entry name" value="SMB_2"/>
    <property type="match status" value="1"/>
</dbReference>
<evidence type="ECO:0000313" key="4">
    <source>
        <dbReference type="EMBL" id="CAD9249459.1"/>
    </source>
</evidence>
<dbReference type="Gene3D" id="2.60.120.260">
    <property type="entry name" value="Galactose-binding domain-like"/>
    <property type="match status" value="1"/>
</dbReference>
<keyword evidence="2" id="KW-0732">Signal</keyword>
<feature type="domain" description="SMB" evidence="3">
    <location>
        <begin position="77"/>
        <end position="119"/>
    </location>
</feature>
<feature type="chain" id="PRO_5030990671" description="SMB domain-containing protein" evidence="2">
    <location>
        <begin position="21"/>
        <end position="416"/>
    </location>
</feature>
<evidence type="ECO:0000259" key="3">
    <source>
        <dbReference type="PROSITE" id="PS50958"/>
    </source>
</evidence>
<accession>A0A7S1TWG7</accession>
<name>A0A7S1TWG7_9STRA</name>
<feature type="signal peptide" evidence="2">
    <location>
        <begin position="1"/>
        <end position="20"/>
    </location>
</feature>
<reference evidence="4" key="1">
    <citation type="submission" date="2021-01" db="EMBL/GenBank/DDBJ databases">
        <authorList>
            <person name="Corre E."/>
            <person name="Pelletier E."/>
            <person name="Niang G."/>
            <person name="Scheremetjew M."/>
            <person name="Finn R."/>
            <person name="Kale V."/>
            <person name="Holt S."/>
            <person name="Cochrane G."/>
            <person name="Meng A."/>
            <person name="Brown T."/>
            <person name="Cohen L."/>
        </authorList>
    </citation>
    <scope>NUCLEOTIDE SEQUENCE</scope>
    <source>
        <strain evidence="4">CCMP2877</strain>
    </source>
</reference>
<protein>
    <recommendedName>
        <fullName evidence="3">SMB domain-containing protein</fullName>
    </recommendedName>
</protein>
<proteinExistence type="predicted"/>
<dbReference type="EMBL" id="HBGJ01012436">
    <property type="protein sequence ID" value="CAD9249459.1"/>
    <property type="molecule type" value="Transcribed_RNA"/>
</dbReference>
<evidence type="ECO:0000256" key="1">
    <source>
        <dbReference type="ARBA" id="ARBA00023157"/>
    </source>
</evidence>
<sequence>MKRCGMRVLAAALLLHSGSATLGADADEAAKVHFDVVERSMRSSHGSRKPITVEERIERSRRRRLQQPADSVEVFFAPGNCLPDDCGFGINDCFCDDECASFGDCCDNMCSVCGFGQQVLQEASFVQINLPQLFADGTIDTLYGVGDEVDVCPPTMMPTAAPAMLPLEVPTTELLPSAAPWAVSTDCSEDFTVWGFDSNDGELDIDTGTFETSNIASDGRVVSWLIYTETTGAEGGSCAGGLVEDEDTEEYREVAESTDPCTWVPYIANGWSRLPKCSAIDRSARHPFSIDLAIHAAEICCRECAEANAQSWARTNLWSDVDREVTIQFVANDAGVLWVNGERAFTDSTCSDSGLRLLRSVSVALTAGWNDVVVLVRNHGDVQSEGRPRNFGFVLAVPADLAGEGSILADSNWQEL</sequence>
<dbReference type="AlphaFoldDB" id="A0A7S1TWG7"/>
<keyword evidence="1" id="KW-1015">Disulfide bond</keyword>
<gene>
    <name evidence="4" type="ORF">PPAR1163_LOCUS7819</name>
</gene>